<name>A0AAD9RY88_9HYME</name>
<proteinExistence type="predicted"/>
<sequence length="82" mass="9307">MSEEPDNSNTQVQLKKYCTDGKMEEGGIGKIKVRKTANTEGDTNGEKRKWPMLCDANPYIVDLLRNIFKKEEPPPEPEPAKK</sequence>
<accession>A0AAD9RY88</accession>
<dbReference type="EMBL" id="JAIFRP010000006">
    <property type="protein sequence ID" value="KAK2588014.1"/>
    <property type="molecule type" value="Genomic_DNA"/>
</dbReference>
<reference evidence="1" key="2">
    <citation type="journal article" date="2023" name="Commun. Biol.">
        <title>Intrasexual cuticular hydrocarbon dimorphism in a wasp sheds light on hydrocarbon biosynthesis genes in Hymenoptera.</title>
        <authorList>
            <person name="Moris V.C."/>
            <person name="Podsiadlowski L."/>
            <person name="Martin S."/>
            <person name="Oeyen J.P."/>
            <person name="Donath A."/>
            <person name="Petersen M."/>
            <person name="Wilbrandt J."/>
            <person name="Misof B."/>
            <person name="Liedtke D."/>
            <person name="Thamm M."/>
            <person name="Scheiner R."/>
            <person name="Schmitt T."/>
            <person name="Niehuis O."/>
        </authorList>
    </citation>
    <scope>NUCLEOTIDE SEQUENCE</scope>
    <source>
        <strain evidence="1">GBR_01_08_01A</strain>
    </source>
</reference>
<dbReference type="AlphaFoldDB" id="A0AAD9RY88"/>
<organism evidence="1 2">
    <name type="scientific">Odynerus spinipes</name>
    <dbReference type="NCBI Taxonomy" id="1348599"/>
    <lineage>
        <taxon>Eukaryota</taxon>
        <taxon>Metazoa</taxon>
        <taxon>Ecdysozoa</taxon>
        <taxon>Arthropoda</taxon>
        <taxon>Hexapoda</taxon>
        <taxon>Insecta</taxon>
        <taxon>Pterygota</taxon>
        <taxon>Neoptera</taxon>
        <taxon>Endopterygota</taxon>
        <taxon>Hymenoptera</taxon>
        <taxon>Apocrita</taxon>
        <taxon>Aculeata</taxon>
        <taxon>Vespoidea</taxon>
        <taxon>Vespidae</taxon>
        <taxon>Eumeninae</taxon>
        <taxon>Odynerus</taxon>
    </lineage>
</organism>
<comment type="caution">
    <text evidence="1">The sequence shown here is derived from an EMBL/GenBank/DDBJ whole genome shotgun (WGS) entry which is preliminary data.</text>
</comment>
<dbReference type="Proteomes" id="UP001258017">
    <property type="component" value="Unassembled WGS sequence"/>
</dbReference>
<gene>
    <name evidence="1" type="ORF">KPH14_004088</name>
</gene>
<keyword evidence="2" id="KW-1185">Reference proteome</keyword>
<reference evidence="1" key="1">
    <citation type="submission" date="2021-08" db="EMBL/GenBank/DDBJ databases">
        <authorList>
            <person name="Misof B."/>
            <person name="Oliver O."/>
            <person name="Podsiadlowski L."/>
            <person name="Donath A."/>
            <person name="Peters R."/>
            <person name="Mayer C."/>
            <person name="Rust J."/>
            <person name="Gunkel S."/>
            <person name="Lesny P."/>
            <person name="Martin S."/>
            <person name="Oeyen J.P."/>
            <person name="Petersen M."/>
            <person name="Panagiotis P."/>
            <person name="Wilbrandt J."/>
            <person name="Tanja T."/>
        </authorList>
    </citation>
    <scope>NUCLEOTIDE SEQUENCE</scope>
    <source>
        <strain evidence="1">GBR_01_08_01A</strain>
        <tissue evidence="1">Thorax + abdomen</tissue>
    </source>
</reference>
<protein>
    <submittedName>
        <fullName evidence="1">Uncharacterized protein</fullName>
    </submittedName>
</protein>
<evidence type="ECO:0000313" key="1">
    <source>
        <dbReference type="EMBL" id="KAK2588014.1"/>
    </source>
</evidence>
<evidence type="ECO:0000313" key="2">
    <source>
        <dbReference type="Proteomes" id="UP001258017"/>
    </source>
</evidence>